<dbReference type="NCBIfam" id="TIGR01214">
    <property type="entry name" value="rmlD"/>
    <property type="match status" value="1"/>
</dbReference>
<dbReference type="Gene3D" id="3.90.25.10">
    <property type="entry name" value="UDP-galactose 4-epimerase, domain 1"/>
    <property type="match status" value="1"/>
</dbReference>
<evidence type="ECO:0000256" key="6">
    <source>
        <dbReference type="RuleBase" id="RU364082"/>
    </source>
</evidence>
<dbReference type="Proteomes" id="UP000645257">
    <property type="component" value="Unassembled WGS sequence"/>
</dbReference>
<protein>
    <recommendedName>
        <fullName evidence="4 6">dTDP-4-dehydrorhamnose reductase</fullName>
        <ecNumber evidence="3 6">1.1.1.133</ecNumber>
    </recommendedName>
</protein>
<dbReference type="InterPro" id="IPR005913">
    <property type="entry name" value="dTDP_dehydrorham_reduct"/>
</dbReference>
<dbReference type="RefSeq" id="WP_189531321.1">
    <property type="nucleotide sequence ID" value="NZ_BMYX01000002.1"/>
</dbReference>
<dbReference type="InterPro" id="IPR036291">
    <property type="entry name" value="NAD(P)-bd_dom_sf"/>
</dbReference>
<reference evidence="8" key="1">
    <citation type="journal article" date="2014" name="Int. J. Syst. Evol. Microbiol.">
        <title>Complete genome sequence of Corynebacterium casei LMG S-19264T (=DSM 44701T), isolated from a smear-ripened cheese.</title>
        <authorList>
            <consortium name="US DOE Joint Genome Institute (JGI-PGF)"/>
            <person name="Walter F."/>
            <person name="Albersmeier A."/>
            <person name="Kalinowski J."/>
            <person name="Ruckert C."/>
        </authorList>
    </citation>
    <scope>NUCLEOTIDE SEQUENCE</scope>
    <source>
        <strain evidence="8">KCTC 32182</strain>
    </source>
</reference>
<proteinExistence type="inferred from homology"/>
<comment type="pathway">
    <text evidence="1 6">Carbohydrate biosynthesis; dTDP-L-rhamnose biosynthesis.</text>
</comment>
<organism evidence="8 9">
    <name type="scientific">Paludibacterium paludis</name>
    <dbReference type="NCBI Taxonomy" id="1225769"/>
    <lineage>
        <taxon>Bacteria</taxon>
        <taxon>Pseudomonadati</taxon>
        <taxon>Pseudomonadota</taxon>
        <taxon>Betaproteobacteria</taxon>
        <taxon>Neisseriales</taxon>
        <taxon>Chromobacteriaceae</taxon>
        <taxon>Paludibacterium</taxon>
    </lineage>
</organism>
<comment type="similarity">
    <text evidence="2 6">Belongs to the dTDP-4-dehydrorhamnose reductase family.</text>
</comment>
<keyword evidence="6" id="KW-0560">Oxidoreductase</keyword>
<comment type="caution">
    <text evidence="8">The sequence shown here is derived from an EMBL/GenBank/DDBJ whole genome shotgun (WGS) entry which is preliminary data.</text>
</comment>
<dbReference type="AlphaFoldDB" id="A0A918U7G9"/>
<gene>
    <name evidence="8" type="primary">rmlD</name>
    <name evidence="8" type="ORF">GCM10011289_07360</name>
</gene>
<dbReference type="Pfam" id="PF04321">
    <property type="entry name" value="RmlD_sub_bind"/>
    <property type="match status" value="1"/>
</dbReference>
<dbReference type="PANTHER" id="PTHR10491:SF4">
    <property type="entry name" value="METHIONINE ADENOSYLTRANSFERASE 2 SUBUNIT BETA"/>
    <property type="match status" value="1"/>
</dbReference>
<evidence type="ECO:0000256" key="4">
    <source>
        <dbReference type="ARBA" id="ARBA00017099"/>
    </source>
</evidence>
<evidence type="ECO:0000256" key="5">
    <source>
        <dbReference type="ARBA" id="ARBA00048200"/>
    </source>
</evidence>
<name>A0A918U7G9_9NEIS</name>
<dbReference type="EC" id="1.1.1.133" evidence="3 6"/>
<dbReference type="GO" id="GO:0005829">
    <property type="term" value="C:cytosol"/>
    <property type="evidence" value="ECO:0007669"/>
    <property type="project" value="TreeGrafter"/>
</dbReference>
<feature type="domain" description="RmlD-like substrate binding" evidence="7">
    <location>
        <begin position="6"/>
        <end position="298"/>
    </location>
</feature>
<reference evidence="8" key="2">
    <citation type="submission" date="2020-09" db="EMBL/GenBank/DDBJ databases">
        <authorList>
            <person name="Sun Q."/>
            <person name="Kim S."/>
        </authorList>
    </citation>
    <scope>NUCLEOTIDE SEQUENCE</scope>
    <source>
        <strain evidence="8">KCTC 32182</strain>
    </source>
</reference>
<evidence type="ECO:0000259" key="7">
    <source>
        <dbReference type="Pfam" id="PF04321"/>
    </source>
</evidence>
<evidence type="ECO:0000256" key="2">
    <source>
        <dbReference type="ARBA" id="ARBA00010944"/>
    </source>
</evidence>
<dbReference type="CDD" id="cd05254">
    <property type="entry name" value="dTDP_HR_like_SDR_e"/>
    <property type="match status" value="1"/>
</dbReference>
<accession>A0A918U7G9</accession>
<dbReference type="NCBIfam" id="NF007440">
    <property type="entry name" value="PRK09987.1"/>
    <property type="match status" value="1"/>
</dbReference>
<comment type="catalytic activity">
    <reaction evidence="5 6">
        <text>dTDP-beta-L-rhamnose + NADP(+) = dTDP-4-dehydro-beta-L-rhamnose + NADPH + H(+)</text>
        <dbReference type="Rhea" id="RHEA:21796"/>
        <dbReference type="ChEBI" id="CHEBI:15378"/>
        <dbReference type="ChEBI" id="CHEBI:57510"/>
        <dbReference type="ChEBI" id="CHEBI:57783"/>
        <dbReference type="ChEBI" id="CHEBI:58349"/>
        <dbReference type="ChEBI" id="CHEBI:62830"/>
        <dbReference type="EC" id="1.1.1.133"/>
    </reaction>
</comment>
<dbReference type="SUPFAM" id="SSF51735">
    <property type="entry name" value="NAD(P)-binding Rossmann-fold domains"/>
    <property type="match status" value="1"/>
</dbReference>
<evidence type="ECO:0000313" key="8">
    <source>
        <dbReference type="EMBL" id="GGY07263.1"/>
    </source>
</evidence>
<dbReference type="Gene3D" id="3.40.50.720">
    <property type="entry name" value="NAD(P)-binding Rossmann-like Domain"/>
    <property type="match status" value="1"/>
</dbReference>
<sequence length="301" mass="32977">MVKPLRILITGANGQVGFELKRALAPLGDVLAAGRNMMDLGDPESIRKTLDTFTPTIIVNPAAYTAVDQAEKDPDSAFAINAAAPRALARWAEQNNAMLIHYSTDYVFDGDKEGRYTEDDPTHPLSVYGASKHEGETAIREETGRHLILRTSWVVGAHGNNFLKTILRLAKDRDSLSIVADQFGAPTSAALLADVTAQLIGQWKYRTTADFPFGTYHLTASGETSWHGYARYVVGLAERAGIKLKLSQDKIKPIPTDGYPLPARRPANSRLDCAKLTQTFGLTLPDWTHGVAQVFEQITEK</sequence>
<evidence type="ECO:0000313" key="9">
    <source>
        <dbReference type="Proteomes" id="UP000645257"/>
    </source>
</evidence>
<evidence type="ECO:0000256" key="1">
    <source>
        <dbReference type="ARBA" id="ARBA00004781"/>
    </source>
</evidence>
<dbReference type="EMBL" id="BMYX01000002">
    <property type="protein sequence ID" value="GGY07263.1"/>
    <property type="molecule type" value="Genomic_DNA"/>
</dbReference>
<comment type="cofactor">
    <cofactor evidence="6">
        <name>Mg(2+)</name>
        <dbReference type="ChEBI" id="CHEBI:18420"/>
    </cofactor>
    <text evidence="6">Binds 1 Mg(2+) ion per monomer.</text>
</comment>
<comment type="function">
    <text evidence="6">Catalyzes the reduction of dTDP-6-deoxy-L-lyxo-4-hexulose to yield dTDP-L-rhamnose.</text>
</comment>
<dbReference type="PANTHER" id="PTHR10491">
    <property type="entry name" value="DTDP-4-DEHYDRORHAMNOSE REDUCTASE"/>
    <property type="match status" value="1"/>
</dbReference>
<dbReference type="InterPro" id="IPR029903">
    <property type="entry name" value="RmlD-like-bd"/>
</dbReference>
<evidence type="ECO:0000256" key="3">
    <source>
        <dbReference type="ARBA" id="ARBA00012929"/>
    </source>
</evidence>
<keyword evidence="6" id="KW-0521">NADP</keyword>
<dbReference type="GO" id="GO:0008831">
    <property type="term" value="F:dTDP-4-dehydrorhamnose reductase activity"/>
    <property type="evidence" value="ECO:0007669"/>
    <property type="project" value="UniProtKB-EC"/>
</dbReference>
<dbReference type="GO" id="GO:0019305">
    <property type="term" value="P:dTDP-rhamnose biosynthetic process"/>
    <property type="evidence" value="ECO:0007669"/>
    <property type="project" value="TreeGrafter"/>
</dbReference>
<keyword evidence="9" id="KW-1185">Reference proteome</keyword>